<evidence type="ECO:0000313" key="3">
    <source>
        <dbReference type="Proteomes" id="UP000738431"/>
    </source>
</evidence>
<dbReference type="Gene3D" id="3.20.20.150">
    <property type="entry name" value="Divalent-metal-dependent TIM barrel enzymes"/>
    <property type="match status" value="1"/>
</dbReference>
<evidence type="ECO:0000259" key="1">
    <source>
        <dbReference type="Pfam" id="PF01261"/>
    </source>
</evidence>
<dbReference type="PANTHER" id="PTHR12110:SF41">
    <property type="entry name" value="INOSOSE DEHYDRATASE"/>
    <property type="match status" value="1"/>
</dbReference>
<protein>
    <submittedName>
        <fullName evidence="2">Sugar phosphate isomerase/epimerase</fullName>
    </submittedName>
</protein>
<accession>A0ABZ1C6Q5</accession>
<dbReference type="InterPro" id="IPR013022">
    <property type="entry name" value="Xyl_isomerase-like_TIM-brl"/>
</dbReference>
<dbReference type="RefSeq" id="WP_221029563.1">
    <property type="nucleotide sequence ID" value="NZ_CP139781.1"/>
</dbReference>
<organism evidence="2 3">
    <name type="scientific">Actomonas aquatica</name>
    <dbReference type="NCBI Taxonomy" id="2866162"/>
    <lineage>
        <taxon>Bacteria</taxon>
        <taxon>Pseudomonadati</taxon>
        <taxon>Verrucomicrobiota</taxon>
        <taxon>Opitutia</taxon>
        <taxon>Opitutales</taxon>
        <taxon>Opitutaceae</taxon>
        <taxon>Actomonas</taxon>
    </lineage>
</organism>
<sequence length="245" mass="27108">MAKPRTSLQLWSVRQHTQQDFAGTVAAVAKMGYQGVETAGFGNLEPADAAKAIADAGLVVSGMHLNIRLFRADFNKVVDEALLCGATDLIVPSWPAAHYRSAAACRQIGAELNELGARLRPLGFKLHFHNHDWEMKEVEGRRVFDWILDEASPANLGCQADVYWVHKGGKDPVEFIREQGRRISLLHVKDEKEIGSGPVDFAPIFAATAEIGAVQWNVIEVEKYNHDPLESVRLSLEQLKTWGQA</sequence>
<dbReference type="InterPro" id="IPR050312">
    <property type="entry name" value="IolE/XylAMocC-like"/>
</dbReference>
<reference evidence="2 3" key="1">
    <citation type="submission" date="2023-12" db="EMBL/GenBank/DDBJ databases">
        <title>Description of an unclassified Opitutus bacterium of Verrucomicrobiota.</title>
        <authorList>
            <person name="Zhang D.-F."/>
        </authorList>
    </citation>
    <scope>NUCLEOTIDE SEQUENCE [LARGE SCALE GENOMIC DNA]</scope>
    <source>
        <strain evidence="2 3">WL0086</strain>
    </source>
</reference>
<dbReference type="InterPro" id="IPR036237">
    <property type="entry name" value="Xyl_isomerase-like_sf"/>
</dbReference>
<dbReference type="GO" id="GO:0016853">
    <property type="term" value="F:isomerase activity"/>
    <property type="evidence" value="ECO:0007669"/>
    <property type="project" value="UniProtKB-KW"/>
</dbReference>
<keyword evidence="2" id="KW-0413">Isomerase</keyword>
<dbReference type="Pfam" id="PF01261">
    <property type="entry name" value="AP_endonuc_2"/>
    <property type="match status" value="1"/>
</dbReference>
<dbReference type="SUPFAM" id="SSF51658">
    <property type="entry name" value="Xylose isomerase-like"/>
    <property type="match status" value="1"/>
</dbReference>
<proteinExistence type="predicted"/>
<dbReference type="EMBL" id="CP139781">
    <property type="protein sequence ID" value="WRQ87022.1"/>
    <property type="molecule type" value="Genomic_DNA"/>
</dbReference>
<dbReference type="PANTHER" id="PTHR12110">
    <property type="entry name" value="HYDROXYPYRUVATE ISOMERASE"/>
    <property type="match status" value="1"/>
</dbReference>
<evidence type="ECO:0000313" key="2">
    <source>
        <dbReference type="EMBL" id="WRQ87022.1"/>
    </source>
</evidence>
<feature type="domain" description="Xylose isomerase-like TIM barrel" evidence="1">
    <location>
        <begin position="25"/>
        <end position="240"/>
    </location>
</feature>
<name>A0ABZ1C6Q5_9BACT</name>
<gene>
    <name evidence="2" type="ORF">K1X11_019585</name>
</gene>
<dbReference type="Proteomes" id="UP000738431">
    <property type="component" value="Chromosome"/>
</dbReference>
<keyword evidence="3" id="KW-1185">Reference proteome</keyword>